<keyword evidence="1" id="KW-0732">Signal</keyword>
<proteinExistence type="predicted"/>
<gene>
    <name evidence="2" type="ORF">HYALB_00008303</name>
</gene>
<feature type="chain" id="PRO_5040143794" evidence="1">
    <location>
        <begin position="21"/>
        <end position="104"/>
    </location>
</feature>
<keyword evidence="3" id="KW-1185">Reference proteome</keyword>
<evidence type="ECO:0000313" key="2">
    <source>
        <dbReference type="EMBL" id="CAG8972018.1"/>
    </source>
</evidence>
<dbReference type="Proteomes" id="UP000701801">
    <property type="component" value="Unassembled WGS sequence"/>
</dbReference>
<comment type="caution">
    <text evidence="2">The sequence shown here is derived from an EMBL/GenBank/DDBJ whole genome shotgun (WGS) entry which is preliminary data.</text>
</comment>
<accession>A0A9N9LE11</accession>
<protein>
    <submittedName>
        <fullName evidence="2">Uncharacterized protein</fullName>
    </submittedName>
</protein>
<dbReference type="OrthoDB" id="10341812at2759"/>
<dbReference type="AlphaFoldDB" id="A0A9N9LE11"/>
<dbReference type="EMBL" id="CAJVRM010000032">
    <property type="protein sequence ID" value="CAG8972018.1"/>
    <property type="molecule type" value="Genomic_DNA"/>
</dbReference>
<organism evidence="2 3">
    <name type="scientific">Hymenoscyphus albidus</name>
    <dbReference type="NCBI Taxonomy" id="595503"/>
    <lineage>
        <taxon>Eukaryota</taxon>
        <taxon>Fungi</taxon>
        <taxon>Dikarya</taxon>
        <taxon>Ascomycota</taxon>
        <taxon>Pezizomycotina</taxon>
        <taxon>Leotiomycetes</taxon>
        <taxon>Helotiales</taxon>
        <taxon>Helotiaceae</taxon>
        <taxon>Hymenoscyphus</taxon>
    </lineage>
</organism>
<evidence type="ECO:0000313" key="3">
    <source>
        <dbReference type="Proteomes" id="UP000701801"/>
    </source>
</evidence>
<evidence type="ECO:0000256" key="1">
    <source>
        <dbReference type="SAM" id="SignalP"/>
    </source>
</evidence>
<sequence>MRFSTISVLALGALSSGVAADFFGSCLDKNNAGALTIFNNTKSKEACTLHVTNGLGPNPCTDCVFRDDPNKTGDEKCFSKEGKLDPKAWDIICGIAGAAGSTSE</sequence>
<feature type="signal peptide" evidence="1">
    <location>
        <begin position="1"/>
        <end position="20"/>
    </location>
</feature>
<reference evidence="2" key="1">
    <citation type="submission" date="2021-07" db="EMBL/GenBank/DDBJ databases">
        <authorList>
            <person name="Durling M."/>
        </authorList>
    </citation>
    <scope>NUCLEOTIDE SEQUENCE</scope>
</reference>
<name>A0A9N9LE11_9HELO</name>